<keyword evidence="2 7" id="KW-0813">Transport</keyword>
<dbReference type="Pfam" id="PF00528">
    <property type="entry name" value="BPD_transp_1"/>
    <property type="match status" value="1"/>
</dbReference>
<dbReference type="SUPFAM" id="SSF161098">
    <property type="entry name" value="MetI-like"/>
    <property type="match status" value="1"/>
</dbReference>
<evidence type="ECO:0000256" key="2">
    <source>
        <dbReference type="ARBA" id="ARBA00022448"/>
    </source>
</evidence>
<evidence type="ECO:0000313" key="10">
    <source>
        <dbReference type="Proteomes" id="UP000741360"/>
    </source>
</evidence>
<keyword evidence="5 7" id="KW-1133">Transmembrane helix</keyword>
<dbReference type="EMBL" id="JACPSX010000126">
    <property type="protein sequence ID" value="MBI3014786.1"/>
    <property type="molecule type" value="Genomic_DNA"/>
</dbReference>
<comment type="caution">
    <text evidence="9">The sequence shown here is derived from an EMBL/GenBank/DDBJ whole genome shotgun (WGS) entry which is preliminary data.</text>
</comment>
<dbReference type="PROSITE" id="PS50928">
    <property type="entry name" value="ABC_TM1"/>
    <property type="match status" value="1"/>
</dbReference>
<dbReference type="Proteomes" id="UP000741360">
    <property type="component" value="Unassembled WGS sequence"/>
</dbReference>
<dbReference type="PANTHER" id="PTHR43005">
    <property type="entry name" value="BLR7065 PROTEIN"/>
    <property type="match status" value="1"/>
</dbReference>
<accession>A0A932M1F9</accession>
<organism evidence="9 10">
    <name type="scientific">Tectimicrobiota bacterium</name>
    <dbReference type="NCBI Taxonomy" id="2528274"/>
    <lineage>
        <taxon>Bacteria</taxon>
        <taxon>Pseudomonadati</taxon>
        <taxon>Nitrospinota/Tectimicrobiota group</taxon>
        <taxon>Candidatus Tectimicrobiota</taxon>
    </lineage>
</organism>
<dbReference type="GO" id="GO:0005886">
    <property type="term" value="C:plasma membrane"/>
    <property type="evidence" value="ECO:0007669"/>
    <property type="project" value="UniProtKB-SubCell"/>
</dbReference>
<feature type="domain" description="ABC transmembrane type-1" evidence="8">
    <location>
        <begin position="69"/>
        <end position="283"/>
    </location>
</feature>
<keyword evidence="6 7" id="KW-0472">Membrane</keyword>
<protein>
    <submittedName>
        <fullName evidence="9">Sugar ABC transporter permease</fullName>
    </submittedName>
</protein>
<feature type="transmembrane region" description="Helical" evidence="7">
    <location>
        <begin position="106"/>
        <end position="123"/>
    </location>
</feature>
<feature type="transmembrane region" description="Helical" evidence="7">
    <location>
        <begin position="262"/>
        <end position="284"/>
    </location>
</feature>
<comment type="similarity">
    <text evidence="7">Belongs to the binding-protein-dependent transport system permease family.</text>
</comment>
<dbReference type="GO" id="GO:0055085">
    <property type="term" value="P:transmembrane transport"/>
    <property type="evidence" value="ECO:0007669"/>
    <property type="project" value="InterPro"/>
</dbReference>
<keyword evidence="3" id="KW-1003">Cell membrane</keyword>
<proteinExistence type="inferred from homology"/>
<dbReference type="CDD" id="cd06261">
    <property type="entry name" value="TM_PBP2"/>
    <property type="match status" value="1"/>
</dbReference>
<evidence type="ECO:0000256" key="4">
    <source>
        <dbReference type="ARBA" id="ARBA00022692"/>
    </source>
</evidence>
<reference evidence="9" key="1">
    <citation type="submission" date="2020-07" db="EMBL/GenBank/DDBJ databases">
        <title>Huge and variable diversity of episymbiotic CPR bacteria and DPANN archaea in groundwater ecosystems.</title>
        <authorList>
            <person name="He C.Y."/>
            <person name="Keren R."/>
            <person name="Whittaker M."/>
            <person name="Farag I.F."/>
            <person name="Doudna J."/>
            <person name="Cate J.H.D."/>
            <person name="Banfield J.F."/>
        </authorList>
    </citation>
    <scope>NUCLEOTIDE SEQUENCE</scope>
    <source>
        <strain evidence="9">NC_groundwater_717_Ag_S-0.2um_59_8</strain>
    </source>
</reference>
<evidence type="ECO:0000256" key="6">
    <source>
        <dbReference type="ARBA" id="ARBA00023136"/>
    </source>
</evidence>
<evidence type="ECO:0000256" key="5">
    <source>
        <dbReference type="ARBA" id="ARBA00022989"/>
    </source>
</evidence>
<dbReference type="AlphaFoldDB" id="A0A932M1F9"/>
<name>A0A932M1F9_UNCTE</name>
<gene>
    <name evidence="9" type="ORF">HYY65_06960</name>
</gene>
<feature type="transmembrane region" description="Helical" evidence="7">
    <location>
        <begin position="73"/>
        <end position="94"/>
    </location>
</feature>
<evidence type="ECO:0000256" key="1">
    <source>
        <dbReference type="ARBA" id="ARBA00004651"/>
    </source>
</evidence>
<sequence length="293" mass="32998">MRQGMSSRYAGHLLVLPALGILGLLALGPILWALWLSFQRRLLIFDISRFVGLENYWIALHDPRFWQSLLNTAYFTAVSVTAEIILGMAIALLIRHSFRGRGWVRAALLVPWAIPTVVSARMWEWMYNADFGFINFLLLRSGLVSSPLNWLGDRTLALHAAILMDVWKTTPFAAFLLSAALMTIPRDLYQAAQVDGAGAWAVFRRLTLPLLRPALLVVLLFRTLDAFRVFDAIYVLTGGGPANTTETLSVYTYKTLFQTLQFGYGSTLAVLTFLCVLLTSLAYLRFLRREIAY</sequence>
<feature type="transmembrane region" description="Helical" evidence="7">
    <location>
        <begin position="202"/>
        <end position="221"/>
    </location>
</feature>
<feature type="transmembrane region" description="Helical" evidence="7">
    <location>
        <begin position="156"/>
        <end position="181"/>
    </location>
</feature>
<dbReference type="PANTHER" id="PTHR43005:SF2">
    <property type="entry name" value="INTEGRAL MEMBRANE SUGAR TRANSPORT PROTEIN"/>
    <property type="match status" value="1"/>
</dbReference>
<dbReference type="Gene3D" id="1.10.3720.10">
    <property type="entry name" value="MetI-like"/>
    <property type="match status" value="1"/>
</dbReference>
<evidence type="ECO:0000313" key="9">
    <source>
        <dbReference type="EMBL" id="MBI3014786.1"/>
    </source>
</evidence>
<evidence type="ECO:0000256" key="7">
    <source>
        <dbReference type="RuleBase" id="RU363032"/>
    </source>
</evidence>
<dbReference type="InterPro" id="IPR000515">
    <property type="entry name" value="MetI-like"/>
</dbReference>
<dbReference type="InterPro" id="IPR035906">
    <property type="entry name" value="MetI-like_sf"/>
</dbReference>
<evidence type="ECO:0000256" key="3">
    <source>
        <dbReference type="ARBA" id="ARBA00022475"/>
    </source>
</evidence>
<comment type="subcellular location">
    <subcellularLocation>
        <location evidence="1 7">Cell membrane</location>
        <topology evidence="1 7">Multi-pass membrane protein</topology>
    </subcellularLocation>
</comment>
<feature type="transmembrane region" description="Helical" evidence="7">
    <location>
        <begin position="12"/>
        <end position="35"/>
    </location>
</feature>
<evidence type="ECO:0000259" key="8">
    <source>
        <dbReference type="PROSITE" id="PS50928"/>
    </source>
</evidence>
<keyword evidence="4 7" id="KW-0812">Transmembrane</keyword>